<comment type="caution">
    <text evidence="2">The sequence shown here is derived from an EMBL/GenBank/DDBJ whole genome shotgun (WGS) entry which is preliminary data.</text>
</comment>
<sequence length="175" mass="19322">MKTFLFSVSYLRALLKGVFAFTCLLLSFATNAHVVEETTAQVILRDGQVEIRMQTDRAHWVAAVSDSAAFLVGDIDSVMPKGLSIKAQDTFFASILKKQTVISVNNIEQAIDSITVIENENRQKMTVVMYATHTLSKVESIGVSFPQSLGNIHSSFSKPQYRTIPAGSYRSVTLK</sequence>
<organism evidence="2 3">
    <name type="scientific">Alteromonas stellipolaris</name>
    <dbReference type="NCBI Taxonomy" id="233316"/>
    <lineage>
        <taxon>Bacteria</taxon>
        <taxon>Pseudomonadati</taxon>
        <taxon>Pseudomonadota</taxon>
        <taxon>Gammaproteobacteria</taxon>
        <taxon>Alteromonadales</taxon>
        <taxon>Alteromonadaceae</taxon>
        <taxon>Alteromonas/Salinimonas group</taxon>
        <taxon>Alteromonas</taxon>
    </lineage>
</organism>
<evidence type="ECO:0000313" key="2">
    <source>
        <dbReference type="EMBL" id="MDO6575959.1"/>
    </source>
</evidence>
<reference evidence="2" key="1">
    <citation type="submission" date="2023-07" db="EMBL/GenBank/DDBJ databases">
        <title>Genome content predicts the carbon catabolic preferences of heterotrophic bacteria.</title>
        <authorList>
            <person name="Gralka M."/>
        </authorList>
    </citation>
    <scope>NUCLEOTIDE SEQUENCE</scope>
    <source>
        <strain evidence="2">F2M12</strain>
    </source>
</reference>
<protein>
    <submittedName>
        <fullName evidence="2">Uncharacterized protein</fullName>
    </submittedName>
</protein>
<evidence type="ECO:0000256" key="1">
    <source>
        <dbReference type="SAM" id="SignalP"/>
    </source>
</evidence>
<accession>A0AAW7YUF0</accession>
<feature type="signal peptide" evidence="1">
    <location>
        <begin position="1"/>
        <end position="32"/>
    </location>
</feature>
<dbReference type="EMBL" id="JAUOQI010000001">
    <property type="protein sequence ID" value="MDO6575959.1"/>
    <property type="molecule type" value="Genomic_DNA"/>
</dbReference>
<keyword evidence="1" id="KW-0732">Signal</keyword>
<proteinExistence type="predicted"/>
<dbReference type="Proteomes" id="UP001170717">
    <property type="component" value="Unassembled WGS sequence"/>
</dbReference>
<name>A0AAW7YUF0_9ALTE</name>
<evidence type="ECO:0000313" key="3">
    <source>
        <dbReference type="Proteomes" id="UP001170717"/>
    </source>
</evidence>
<dbReference type="RefSeq" id="WP_303537851.1">
    <property type="nucleotide sequence ID" value="NZ_JAUOQI010000001.1"/>
</dbReference>
<feature type="chain" id="PRO_5043767990" evidence="1">
    <location>
        <begin position="33"/>
        <end position="175"/>
    </location>
</feature>
<dbReference type="AlphaFoldDB" id="A0AAW7YUF0"/>
<gene>
    <name evidence="2" type="ORF">Q4527_01065</name>
</gene>